<dbReference type="AlphaFoldDB" id="A0A368N5A3"/>
<name>A0A368N5A3_9FLAO</name>
<evidence type="ECO:0000313" key="1">
    <source>
        <dbReference type="EMBL" id="RCU44695.1"/>
    </source>
</evidence>
<dbReference type="EMBL" id="QPIE01000001">
    <property type="protein sequence ID" value="RCU44695.1"/>
    <property type="molecule type" value="Genomic_DNA"/>
</dbReference>
<sequence length="203" mass="23855">MQDVLLPLFYLPPVAWFSVFLEENNRVLLEQYENFPKQTYRNRANIYGANGKLSLIIPIRHEGKRTLKDLKISYAEDWQKPHWKSIKTAYQSSPFFEFYEEQLSRIFENKPAFLLDLNLKALEIIQEILKTNHPYTLTDGYIDKPEMLDFRNSFLAKDQTVLGLNAYYQVFSDRLGFLENLSVVDLICNKGPESVTYIKSLKI</sequence>
<evidence type="ECO:0008006" key="3">
    <source>
        <dbReference type="Google" id="ProtNLM"/>
    </source>
</evidence>
<dbReference type="OrthoDB" id="1523452at2"/>
<dbReference type="RefSeq" id="WP_114302470.1">
    <property type="nucleotide sequence ID" value="NZ_QPIE01000001.1"/>
</dbReference>
<gene>
    <name evidence="1" type="ORF">DQ356_00235</name>
</gene>
<keyword evidence="2" id="KW-1185">Reference proteome</keyword>
<dbReference type="InterPro" id="IPR014985">
    <property type="entry name" value="WbqC"/>
</dbReference>
<reference evidence="1 2" key="1">
    <citation type="submission" date="2018-07" db="EMBL/GenBank/DDBJ databases">
        <title>Chryseobacterium lacus sp. nov., isolated from lake water.</title>
        <authorList>
            <person name="Li C.-M."/>
        </authorList>
    </citation>
    <scope>NUCLEOTIDE SEQUENCE [LARGE SCALE GENOMIC DNA]</scope>
    <source>
        <strain evidence="1 2">YLOS41</strain>
    </source>
</reference>
<dbReference type="Proteomes" id="UP000252172">
    <property type="component" value="Unassembled WGS sequence"/>
</dbReference>
<comment type="caution">
    <text evidence="1">The sequence shown here is derived from an EMBL/GenBank/DDBJ whole genome shotgun (WGS) entry which is preliminary data.</text>
</comment>
<dbReference type="Pfam" id="PF08889">
    <property type="entry name" value="WbqC"/>
    <property type="match status" value="1"/>
</dbReference>
<accession>A0A368N5A3</accession>
<protein>
    <recommendedName>
        <fullName evidence="3">WbqC family protein</fullName>
    </recommendedName>
</protein>
<proteinExistence type="predicted"/>
<organism evidence="1 2">
    <name type="scientific">Chryseobacterium lacus</name>
    <dbReference type="NCBI Taxonomy" id="2058346"/>
    <lineage>
        <taxon>Bacteria</taxon>
        <taxon>Pseudomonadati</taxon>
        <taxon>Bacteroidota</taxon>
        <taxon>Flavobacteriia</taxon>
        <taxon>Flavobacteriales</taxon>
        <taxon>Weeksellaceae</taxon>
        <taxon>Chryseobacterium group</taxon>
        <taxon>Chryseobacterium</taxon>
    </lineage>
</organism>
<evidence type="ECO:0000313" key="2">
    <source>
        <dbReference type="Proteomes" id="UP000252172"/>
    </source>
</evidence>